<organism evidence="1">
    <name type="scientific">uncultured bacterium BLR19</name>
    <dbReference type="NCBI Taxonomy" id="506519"/>
    <lineage>
        <taxon>Bacteria</taxon>
        <taxon>environmental samples</taxon>
    </lineage>
</organism>
<protein>
    <submittedName>
        <fullName evidence="1">Uncharacterized protein</fullName>
    </submittedName>
</protein>
<gene>
    <name evidence="1" type="ORF">AKSOIL_0306</name>
</gene>
<dbReference type="AlphaFoldDB" id="C0INX8"/>
<dbReference type="EMBL" id="EU408359">
    <property type="protein sequence ID" value="ACN58981.1"/>
    <property type="molecule type" value="Genomic_DNA"/>
</dbReference>
<proteinExistence type="predicted"/>
<name>C0INX8_9BACT</name>
<reference evidence="1" key="1">
    <citation type="journal article" date="2009" name="ISME J.">
        <title>Functional metagenomics reveals diverse beta-lactamases in a remote Alaskan soil.</title>
        <authorList>
            <person name="Allen H.K."/>
            <person name="Moe L.A."/>
            <person name="Rodbumrer J."/>
            <person name="Gaarder A."/>
            <person name="Handelsman J."/>
        </authorList>
    </citation>
    <scope>NUCLEOTIDE SEQUENCE</scope>
</reference>
<accession>C0INX8</accession>
<sequence length="97" mass="11184">MYAKLKQLHAEVKNHSDLTYRSAPFFAAKIREIKVELLKVSMAQGEQISRDVDDAIRFIEITEREDLNMIQAYPKDVPKYLGRVKDTVVSKLAFANK</sequence>
<evidence type="ECO:0000313" key="1">
    <source>
        <dbReference type="EMBL" id="ACN58981.1"/>
    </source>
</evidence>